<dbReference type="SUPFAM" id="SSF56281">
    <property type="entry name" value="Metallo-hydrolase/oxidoreductase"/>
    <property type="match status" value="1"/>
</dbReference>
<dbReference type="AlphaFoldDB" id="A0A7I7M5I6"/>
<accession>A0A7I7M5I6</accession>
<dbReference type="Proteomes" id="UP000466514">
    <property type="component" value="Chromosome"/>
</dbReference>
<dbReference type="SMART" id="SM00849">
    <property type="entry name" value="Lactamase_B"/>
    <property type="match status" value="1"/>
</dbReference>
<keyword evidence="4" id="KW-0862">Zinc</keyword>
<proteinExistence type="inferred from homology"/>
<protein>
    <submittedName>
        <fullName evidence="6">MBL fold metallo-hydrolase</fullName>
    </submittedName>
</protein>
<reference evidence="6 7" key="1">
    <citation type="journal article" date="2019" name="Emerg. Microbes Infect.">
        <title>Comprehensive subspecies identification of 175 nontuberculous mycobacteria species based on 7547 genomic profiles.</title>
        <authorList>
            <person name="Matsumoto Y."/>
            <person name="Kinjo T."/>
            <person name="Motooka D."/>
            <person name="Nabeya D."/>
            <person name="Jung N."/>
            <person name="Uechi K."/>
            <person name="Horii T."/>
            <person name="Iida T."/>
            <person name="Fujita J."/>
            <person name="Nakamura S."/>
        </authorList>
    </citation>
    <scope>NUCLEOTIDE SEQUENCE [LARGE SCALE GENOMIC DNA]</scope>
    <source>
        <strain evidence="6 7">JCM 13323</strain>
    </source>
</reference>
<sequence length="304" mass="33602">MSPVRIGDVDVERVLEWVGPIKTVDEMFPDTPPAAWSDVDPQHWTRSSRAYRAAIQTWILRSGGRTILIDTGVGNDRERPQVPTFDHLNTDFLQRLSDLGIQPADVDVVINTHIHYDHVGWNTRRDGASWVPTFPNATYLVPQLDYDYFHPDNAGRTRPPQTEDERARFAGIRLVFEDSIAPVAVAGQLHTWQHGHSVDPYLRLEPAPGHTPGSSVVWLDTGAGAVFVGDLVHTPVQLGRPHDRCAFDLDPQQARISRRAVLGAAARTGATIFPAHFAGRGAAVITPASDDGYDIERWAPLPAL</sequence>
<keyword evidence="2" id="KW-0479">Metal-binding</keyword>
<keyword evidence="3 6" id="KW-0378">Hydrolase</keyword>
<dbReference type="InterPro" id="IPR051013">
    <property type="entry name" value="MBL_superfamily_lactonases"/>
</dbReference>
<dbReference type="GO" id="GO:0016787">
    <property type="term" value="F:hydrolase activity"/>
    <property type="evidence" value="ECO:0007669"/>
    <property type="project" value="UniProtKB-KW"/>
</dbReference>
<feature type="domain" description="Metallo-beta-lactamase" evidence="5">
    <location>
        <begin position="54"/>
        <end position="276"/>
    </location>
</feature>
<evidence type="ECO:0000313" key="7">
    <source>
        <dbReference type="Proteomes" id="UP000466514"/>
    </source>
</evidence>
<dbReference type="CDD" id="cd16277">
    <property type="entry name" value="metallo-hydrolase-like_MBL-fold"/>
    <property type="match status" value="1"/>
</dbReference>
<dbReference type="Pfam" id="PF00753">
    <property type="entry name" value="Lactamase_B"/>
    <property type="match status" value="1"/>
</dbReference>
<dbReference type="Gene3D" id="3.60.15.10">
    <property type="entry name" value="Ribonuclease Z/Hydroxyacylglutathione hydrolase-like"/>
    <property type="match status" value="1"/>
</dbReference>
<evidence type="ECO:0000256" key="1">
    <source>
        <dbReference type="ARBA" id="ARBA00007749"/>
    </source>
</evidence>
<dbReference type="PANTHER" id="PTHR42978:SF6">
    <property type="entry name" value="QUORUM-QUENCHING LACTONASE YTNP-RELATED"/>
    <property type="match status" value="1"/>
</dbReference>
<dbReference type="InterPro" id="IPR036866">
    <property type="entry name" value="RibonucZ/Hydroxyglut_hydro"/>
</dbReference>
<evidence type="ECO:0000256" key="2">
    <source>
        <dbReference type="ARBA" id="ARBA00022723"/>
    </source>
</evidence>
<evidence type="ECO:0000259" key="5">
    <source>
        <dbReference type="SMART" id="SM00849"/>
    </source>
</evidence>
<dbReference type="GO" id="GO:0046872">
    <property type="term" value="F:metal ion binding"/>
    <property type="evidence" value="ECO:0007669"/>
    <property type="project" value="UniProtKB-KW"/>
</dbReference>
<evidence type="ECO:0000256" key="3">
    <source>
        <dbReference type="ARBA" id="ARBA00022801"/>
    </source>
</evidence>
<dbReference type="EMBL" id="AP022574">
    <property type="protein sequence ID" value="BBX67448.1"/>
    <property type="molecule type" value="Genomic_DNA"/>
</dbReference>
<evidence type="ECO:0000313" key="6">
    <source>
        <dbReference type="EMBL" id="BBX67448.1"/>
    </source>
</evidence>
<comment type="similarity">
    <text evidence="1">Belongs to the metallo-beta-lactamase superfamily.</text>
</comment>
<organism evidence="6 7">
    <name type="scientific">Mycolicibacterium psychrotolerans</name>
    <dbReference type="NCBI Taxonomy" id="216929"/>
    <lineage>
        <taxon>Bacteria</taxon>
        <taxon>Bacillati</taxon>
        <taxon>Actinomycetota</taxon>
        <taxon>Actinomycetes</taxon>
        <taxon>Mycobacteriales</taxon>
        <taxon>Mycobacteriaceae</taxon>
        <taxon>Mycolicibacterium</taxon>
    </lineage>
</organism>
<dbReference type="KEGG" id="mpsc:MPSYJ_09090"/>
<keyword evidence="7" id="KW-1185">Reference proteome</keyword>
<dbReference type="PANTHER" id="PTHR42978">
    <property type="entry name" value="QUORUM-QUENCHING LACTONASE YTNP-RELATED-RELATED"/>
    <property type="match status" value="1"/>
</dbReference>
<dbReference type="InterPro" id="IPR001279">
    <property type="entry name" value="Metallo-B-lactamas"/>
</dbReference>
<gene>
    <name evidence="6" type="ORF">MPSYJ_09090</name>
</gene>
<dbReference type="RefSeq" id="WP_197746867.1">
    <property type="nucleotide sequence ID" value="NZ_AP022574.1"/>
</dbReference>
<evidence type="ECO:0000256" key="4">
    <source>
        <dbReference type="ARBA" id="ARBA00022833"/>
    </source>
</evidence>
<name>A0A7I7M5I6_9MYCO</name>